<dbReference type="Gene3D" id="2.60.120.260">
    <property type="entry name" value="Galactose-binding domain-like"/>
    <property type="match status" value="6"/>
</dbReference>
<dbReference type="PANTHER" id="PTHR46306">
    <property type="entry name" value="BTB/POZ DOMAIN-CONTAINING PROTEIN 9"/>
    <property type="match status" value="1"/>
</dbReference>
<dbReference type="InterPro" id="IPR005084">
    <property type="entry name" value="CBM6"/>
</dbReference>
<feature type="domain" description="F5/8 type C" evidence="3">
    <location>
        <begin position="292"/>
        <end position="427"/>
    </location>
</feature>
<evidence type="ECO:0000259" key="4">
    <source>
        <dbReference type="PROSITE" id="PS51175"/>
    </source>
</evidence>
<keyword evidence="1 2" id="KW-0732">Signal</keyword>
<dbReference type="Pfam" id="PF22633">
    <property type="entry name" value="F5_F8_type_C_2"/>
    <property type="match status" value="1"/>
</dbReference>
<dbReference type="Pfam" id="PF00754">
    <property type="entry name" value="F5_F8_type_C"/>
    <property type="match status" value="4"/>
</dbReference>
<accession>A0A552V0B6</accession>
<feature type="domain" description="F5/8 type C" evidence="3">
    <location>
        <begin position="19"/>
        <end position="114"/>
    </location>
</feature>
<dbReference type="SMART" id="SM00606">
    <property type="entry name" value="CBD_IV"/>
    <property type="match status" value="1"/>
</dbReference>
<dbReference type="OrthoDB" id="954626at2"/>
<dbReference type="PANTHER" id="PTHR46306:SF1">
    <property type="entry name" value="BTB_POZ DOMAIN-CONTAINING PROTEIN 9"/>
    <property type="match status" value="1"/>
</dbReference>
<feature type="chain" id="PRO_5022013905" evidence="2">
    <location>
        <begin position="20"/>
        <end position="907"/>
    </location>
</feature>
<dbReference type="InterPro" id="IPR008979">
    <property type="entry name" value="Galactose-bd-like_sf"/>
</dbReference>
<dbReference type="RefSeq" id="WP_143373665.1">
    <property type="nucleotide sequence ID" value="NZ_VJVZ01000007.1"/>
</dbReference>
<dbReference type="PROSITE" id="PS51175">
    <property type="entry name" value="CBM6"/>
    <property type="match status" value="1"/>
</dbReference>
<name>A0A552V0B6_9FLAO</name>
<dbReference type="InterPro" id="IPR052407">
    <property type="entry name" value="BTB_POZ_domain_cont_9"/>
</dbReference>
<evidence type="ECO:0000259" key="3">
    <source>
        <dbReference type="PROSITE" id="PS50022"/>
    </source>
</evidence>
<feature type="domain" description="F5/8 type C" evidence="3">
    <location>
        <begin position="431"/>
        <end position="561"/>
    </location>
</feature>
<dbReference type="Proteomes" id="UP000320643">
    <property type="component" value="Unassembled WGS sequence"/>
</dbReference>
<dbReference type="Pfam" id="PF03422">
    <property type="entry name" value="CBM_6"/>
    <property type="match status" value="1"/>
</dbReference>
<protein>
    <submittedName>
        <fullName evidence="5">Carbohydrate-binding protein</fullName>
    </submittedName>
</protein>
<dbReference type="InterPro" id="IPR000421">
    <property type="entry name" value="FA58C"/>
</dbReference>
<comment type="caution">
    <text evidence="5">The sequence shown here is derived from an EMBL/GenBank/DDBJ whole genome shotgun (WGS) entry which is preliminary data.</text>
</comment>
<feature type="domain" description="CBM6" evidence="4">
    <location>
        <begin position="706"/>
        <end position="825"/>
    </location>
</feature>
<feature type="domain" description="F5/8 type C" evidence="3">
    <location>
        <begin position="152"/>
        <end position="291"/>
    </location>
</feature>
<dbReference type="AlphaFoldDB" id="A0A552V0B6"/>
<sequence length="907" mass="98661">MKKVYLFALLAVSFWQVHALDPIKGYPTITTNQPPPNCNILPIASATATSGNAALAVDGISGTRWESEFTDAQSLTVDLGVLSNVSTVTIDWETANAKDYVLRGSVDGTTWIDIQTLTNMPAGERTDAIENIGAQYRYLKMDGVIRNTAYGYSIYEFNVCDNELSPPVVCNTVVPVLATTSSGNGALAIDGNGATRWESDASDPQWLTIDYGVLADMNTISIDWETANAKDYTVQGSVDGTTWVDIESFTDMPTGPRTDVIEDVDAQYRYLKINCVVRNTPYGYSIYEVEVCGPPIVVPPYECEALTIASATTTSGVAALAIDGNDGSRWESEPSDPQSITVDLGALADINGVTIEWETANAKEYILRGSVDGTTWVDIESFTNMPTGERTDIIDEIDAQYRYIKIDGILRNTPYGYSIYEIQVCGEEIIVVPPFECEAVAIASATATSGDAALAVDGDAGSRWESDATDAQSLTVDLGELFNINAVTIDWETANAKDYMLRGSADGTTWVDIETLTNMATGERTDIIDNIAAQYRYIKMDGVLRNTQYGYSIYELQVCGEEIPVPVDCDALAIIGATASTGNAALAIDGVAGSRWESEFNDAQWLTIDLGVVTEVNVVTIAWETANAKDYILKGSVDGLEWTDIETLTNMATGERTDVIDGINAEYQYIRMEGVLRNTPYGYSIYEVSVCGQIPEIEIDYITIPALIQAEDYYNMLGVQQEATTDAGGGESVGWIDAGDWMDYGIYVPATAEYTIDFRVASAQGTGVIQVLADGVSLGNVAVPNTGGWQVWQTISKNITLTEGNHSIRVQAAAVPFNLNWIQFKMPETSAVQDFEKQKVVIYPNPASSFINIELEADNHLEIFNSHGALVQQQDVKPGKNRVDLNGYATGLYLVKVGNKTYKIFIK</sequence>
<dbReference type="GO" id="GO:0030246">
    <property type="term" value="F:carbohydrate binding"/>
    <property type="evidence" value="ECO:0007669"/>
    <property type="project" value="InterPro"/>
</dbReference>
<dbReference type="PROSITE" id="PS50022">
    <property type="entry name" value="FA58C_3"/>
    <property type="match status" value="5"/>
</dbReference>
<dbReference type="InterPro" id="IPR026444">
    <property type="entry name" value="Secre_tail"/>
</dbReference>
<reference evidence="5 6" key="1">
    <citation type="submission" date="2019-07" db="EMBL/GenBank/DDBJ databases">
        <title>Flavobacterium sp. nov., isolated from glacier ice.</title>
        <authorList>
            <person name="Liu Q."/>
            <person name="Xin Y.-H."/>
        </authorList>
    </citation>
    <scope>NUCLEOTIDE SEQUENCE [LARGE SCALE GENOMIC DNA]</scope>
    <source>
        <strain evidence="5 6">ZT4R6</strain>
    </source>
</reference>
<evidence type="ECO:0000313" key="5">
    <source>
        <dbReference type="EMBL" id="TRW23917.1"/>
    </source>
</evidence>
<evidence type="ECO:0000256" key="2">
    <source>
        <dbReference type="SAM" id="SignalP"/>
    </source>
</evidence>
<keyword evidence="6" id="KW-1185">Reference proteome</keyword>
<dbReference type="GO" id="GO:0005737">
    <property type="term" value="C:cytoplasm"/>
    <property type="evidence" value="ECO:0007669"/>
    <property type="project" value="TreeGrafter"/>
</dbReference>
<feature type="domain" description="F5/8 type C" evidence="3">
    <location>
        <begin position="589"/>
        <end position="693"/>
    </location>
</feature>
<dbReference type="EMBL" id="VJVZ01000007">
    <property type="protein sequence ID" value="TRW23917.1"/>
    <property type="molecule type" value="Genomic_DNA"/>
</dbReference>
<dbReference type="NCBIfam" id="TIGR04183">
    <property type="entry name" value="Por_Secre_tail"/>
    <property type="match status" value="1"/>
</dbReference>
<evidence type="ECO:0000313" key="6">
    <source>
        <dbReference type="Proteomes" id="UP000320643"/>
    </source>
</evidence>
<gene>
    <name evidence="5" type="ORF">FMM05_12220</name>
</gene>
<dbReference type="SUPFAM" id="SSF49785">
    <property type="entry name" value="Galactose-binding domain-like"/>
    <property type="match status" value="6"/>
</dbReference>
<dbReference type="InterPro" id="IPR006584">
    <property type="entry name" value="Cellulose-bd_IV"/>
</dbReference>
<proteinExistence type="predicted"/>
<dbReference type="CDD" id="cd04080">
    <property type="entry name" value="CBM6_cellulase-like"/>
    <property type="match status" value="1"/>
</dbReference>
<evidence type="ECO:0000256" key="1">
    <source>
        <dbReference type="ARBA" id="ARBA00022729"/>
    </source>
</evidence>
<feature type="signal peptide" evidence="2">
    <location>
        <begin position="1"/>
        <end position="19"/>
    </location>
</feature>
<organism evidence="5 6">
    <name type="scientific">Flavobacterium zepuense</name>
    <dbReference type="NCBI Taxonomy" id="2593302"/>
    <lineage>
        <taxon>Bacteria</taxon>
        <taxon>Pseudomonadati</taxon>
        <taxon>Bacteroidota</taxon>
        <taxon>Flavobacteriia</taxon>
        <taxon>Flavobacteriales</taxon>
        <taxon>Flavobacteriaceae</taxon>
        <taxon>Flavobacterium</taxon>
    </lineage>
</organism>
<dbReference type="Pfam" id="PF18962">
    <property type="entry name" value="Por_Secre_tail"/>
    <property type="match status" value="1"/>
</dbReference>